<evidence type="ECO:0000313" key="2">
    <source>
        <dbReference type="EMBL" id="MBC5772191.1"/>
    </source>
</evidence>
<name>A0A923S8X5_9FIRM</name>
<dbReference type="Gene3D" id="3.30.2310.20">
    <property type="entry name" value="RelE-like"/>
    <property type="match status" value="1"/>
</dbReference>
<organism evidence="2 3">
    <name type="scientific">Dysosmobacter segnis</name>
    <dbReference type="NCBI Taxonomy" id="2763042"/>
    <lineage>
        <taxon>Bacteria</taxon>
        <taxon>Bacillati</taxon>
        <taxon>Bacillota</taxon>
        <taxon>Clostridia</taxon>
        <taxon>Eubacteriales</taxon>
        <taxon>Oscillospiraceae</taxon>
        <taxon>Dysosmobacter</taxon>
    </lineage>
</organism>
<evidence type="ECO:0000256" key="1">
    <source>
        <dbReference type="ARBA" id="ARBA00022649"/>
    </source>
</evidence>
<evidence type="ECO:0000313" key="3">
    <source>
        <dbReference type="Proteomes" id="UP000620327"/>
    </source>
</evidence>
<protein>
    <submittedName>
        <fullName evidence="2">Type II toxin-antitoxin system RelE/ParE family toxin</fullName>
    </submittedName>
</protein>
<dbReference type="AlphaFoldDB" id="A0A923S8X5"/>
<dbReference type="Pfam" id="PF05016">
    <property type="entry name" value="ParE_toxin"/>
    <property type="match status" value="1"/>
</dbReference>
<dbReference type="InterPro" id="IPR035093">
    <property type="entry name" value="RelE/ParE_toxin_dom_sf"/>
</dbReference>
<dbReference type="EMBL" id="JACOQI010000039">
    <property type="protein sequence ID" value="MBC5772191.1"/>
    <property type="molecule type" value="Genomic_DNA"/>
</dbReference>
<dbReference type="InterPro" id="IPR007712">
    <property type="entry name" value="RelE/ParE_toxin"/>
</dbReference>
<keyword evidence="1" id="KW-1277">Toxin-antitoxin system</keyword>
<proteinExistence type="predicted"/>
<sequence>MKTAINRLRDFPLMGQTHPDPILAANGYRKLVLTKTYVAVYKVIGDTVYIYAIVNGTTDYPRLLK</sequence>
<reference evidence="2" key="1">
    <citation type="submission" date="2020-08" db="EMBL/GenBank/DDBJ databases">
        <title>Genome public.</title>
        <authorList>
            <person name="Liu C."/>
            <person name="Sun Q."/>
        </authorList>
    </citation>
    <scope>NUCLEOTIDE SEQUENCE</scope>
    <source>
        <strain evidence="2">BX15</strain>
    </source>
</reference>
<accession>A0A923S8X5</accession>
<keyword evidence="3" id="KW-1185">Reference proteome</keyword>
<dbReference type="Proteomes" id="UP000620327">
    <property type="component" value="Unassembled WGS sequence"/>
</dbReference>
<gene>
    <name evidence="2" type="ORF">H8Z83_18065</name>
</gene>
<comment type="caution">
    <text evidence="2">The sequence shown here is derived from an EMBL/GenBank/DDBJ whole genome shotgun (WGS) entry which is preliminary data.</text>
</comment>